<feature type="compositionally biased region" description="Low complexity" evidence="2">
    <location>
        <begin position="47"/>
        <end position="62"/>
    </location>
</feature>
<dbReference type="Proteomes" id="UP000789342">
    <property type="component" value="Unassembled WGS sequence"/>
</dbReference>
<dbReference type="SUPFAM" id="SSF47095">
    <property type="entry name" value="HMG-box"/>
    <property type="match status" value="1"/>
</dbReference>
<dbReference type="SMART" id="SM00398">
    <property type="entry name" value="HMG"/>
    <property type="match status" value="1"/>
</dbReference>
<dbReference type="AlphaFoldDB" id="A0A9N9AH38"/>
<dbReference type="PROSITE" id="PS50118">
    <property type="entry name" value="HMG_BOX_2"/>
    <property type="match status" value="1"/>
</dbReference>
<evidence type="ECO:0000313" key="4">
    <source>
        <dbReference type="EMBL" id="CAG8530037.1"/>
    </source>
</evidence>
<keyword evidence="1" id="KW-0539">Nucleus</keyword>
<feature type="DNA-binding region" description="HMG box" evidence="1">
    <location>
        <begin position="98"/>
        <end position="166"/>
    </location>
</feature>
<dbReference type="GO" id="GO:0003677">
    <property type="term" value="F:DNA binding"/>
    <property type="evidence" value="ECO:0007669"/>
    <property type="project" value="UniProtKB-UniRule"/>
</dbReference>
<dbReference type="EMBL" id="CAJVPV010002570">
    <property type="protein sequence ID" value="CAG8530037.1"/>
    <property type="molecule type" value="Genomic_DNA"/>
</dbReference>
<organism evidence="4 5">
    <name type="scientific">Acaulospora morrowiae</name>
    <dbReference type="NCBI Taxonomy" id="94023"/>
    <lineage>
        <taxon>Eukaryota</taxon>
        <taxon>Fungi</taxon>
        <taxon>Fungi incertae sedis</taxon>
        <taxon>Mucoromycota</taxon>
        <taxon>Glomeromycotina</taxon>
        <taxon>Glomeromycetes</taxon>
        <taxon>Diversisporales</taxon>
        <taxon>Acaulosporaceae</taxon>
        <taxon>Acaulospora</taxon>
    </lineage>
</organism>
<evidence type="ECO:0000313" key="5">
    <source>
        <dbReference type="Proteomes" id="UP000789342"/>
    </source>
</evidence>
<protein>
    <submittedName>
        <fullName evidence="4">10993_t:CDS:1</fullName>
    </submittedName>
</protein>
<name>A0A9N9AH38_9GLOM</name>
<gene>
    <name evidence="4" type="ORF">AMORRO_LOCUS4627</name>
</gene>
<dbReference type="OrthoDB" id="6247875at2759"/>
<proteinExistence type="predicted"/>
<dbReference type="Gene3D" id="1.10.30.10">
    <property type="entry name" value="High mobility group box domain"/>
    <property type="match status" value="1"/>
</dbReference>
<dbReference type="Pfam" id="PF00505">
    <property type="entry name" value="HMG_box"/>
    <property type="match status" value="1"/>
</dbReference>
<feature type="compositionally biased region" description="Low complexity" evidence="2">
    <location>
        <begin position="231"/>
        <end position="244"/>
    </location>
</feature>
<keyword evidence="5" id="KW-1185">Reference proteome</keyword>
<keyword evidence="1" id="KW-0238">DNA-binding</keyword>
<dbReference type="CDD" id="cd01389">
    <property type="entry name" value="HMG-box_ROX1-like"/>
    <property type="match status" value="1"/>
</dbReference>
<reference evidence="4" key="1">
    <citation type="submission" date="2021-06" db="EMBL/GenBank/DDBJ databases">
        <authorList>
            <person name="Kallberg Y."/>
            <person name="Tangrot J."/>
            <person name="Rosling A."/>
        </authorList>
    </citation>
    <scope>NUCLEOTIDE SEQUENCE</scope>
    <source>
        <strain evidence="4">CL551</strain>
    </source>
</reference>
<feature type="region of interest" description="Disordered" evidence="2">
    <location>
        <begin position="45"/>
        <end position="71"/>
    </location>
</feature>
<dbReference type="InterPro" id="IPR009071">
    <property type="entry name" value="HMG_box_dom"/>
</dbReference>
<feature type="region of interest" description="Disordered" evidence="2">
    <location>
        <begin position="163"/>
        <end position="183"/>
    </location>
</feature>
<feature type="domain" description="HMG box" evidence="3">
    <location>
        <begin position="98"/>
        <end position="166"/>
    </location>
</feature>
<feature type="region of interest" description="Disordered" evidence="2">
    <location>
        <begin position="225"/>
        <end position="246"/>
    </location>
</feature>
<dbReference type="InterPro" id="IPR036910">
    <property type="entry name" value="HMG_box_dom_sf"/>
</dbReference>
<evidence type="ECO:0000259" key="3">
    <source>
        <dbReference type="PROSITE" id="PS50118"/>
    </source>
</evidence>
<sequence>MAAVKTKKNHSQPVQMHSNYFDQFVDSLGLYDGCTMECTMGQDAFGETSSSSSSNVSTSVENTPVLPQDPQLTLVKPTFPPLINVDELVPSRPNGEKPSKSSNAFIIYRKAYVKELHMRGINLQMTQISPMVSESWKQEPEDVKKEYKRLAEAAKKRYKELWPSKQGPGLESSQDHVVSRDSSSYSTQPQLALGNNWETPFWQSPLIDPMFVELDAVTSHILDNNDNAQTSNSIYPSSSSNDIPTSERNDNGSLINLLVNKRSGFALGSMPEPTDRKGSVIAYHQLMTNWHKDLSRHSSHPYHTFNDAMSVSFFTIHLV</sequence>
<accession>A0A9N9AH38</accession>
<evidence type="ECO:0000256" key="1">
    <source>
        <dbReference type="PROSITE-ProRule" id="PRU00267"/>
    </source>
</evidence>
<dbReference type="GO" id="GO:0005634">
    <property type="term" value="C:nucleus"/>
    <property type="evidence" value="ECO:0007669"/>
    <property type="project" value="UniProtKB-UniRule"/>
</dbReference>
<comment type="caution">
    <text evidence="4">The sequence shown here is derived from an EMBL/GenBank/DDBJ whole genome shotgun (WGS) entry which is preliminary data.</text>
</comment>
<evidence type="ECO:0000256" key="2">
    <source>
        <dbReference type="SAM" id="MobiDB-lite"/>
    </source>
</evidence>